<dbReference type="PRINTS" id="PR00385">
    <property type="entry name" value="P450"/>
</dbReference>
<keyword evidence="10" id="KW-0408">Iron</keyword>
<keyword evidence="16" id="KW-1185">Reference proteome</keyword>
<name>A0A4Y2X1S0_ARAVE</name>
<dbReference type="PRINTS" id="PR00463">
    <property type="entry name" value="EP450I"/>
</dbReference>
<dbReference type="GO" id="GO:0005506">
    <property type="term" value="F:iron ion binding"/>
    <property type="evidence" value="ECO:0007669"/>
    <property type="project" value="InterPro"/>
</dbReference>
<evidence type="ECO:0000256" key="2">
    <source>
        <dbReference type="ARBA" id="ARBA00004174"/>
    </source>
</evidence>
<dbReference type="InterPro" id="IPR036396">
    <property type="entry name" value="Cyt_P450_sf"/>
</dbReference>
<dbReference type="EMBL" id="BGPR01069420">
    <property type="protein sequence ID" value="GBO43065.1"/>
    <property type="molecule type" value="Genomic_DNA"/>
</dbReference>
<evidence type="ECO:0000256" key="11">
    <source>
        <dbReference type="ARBA" id="ARBA00023033"/>
    </source>
</evidence>
<dbReference type="GO" id="GO:0005789">
    <property type="term" value="C:endoplasmic reticulum membrane"/>
    <property type="evidence" value="ECO:0007669"/>
    <property type="project" value="UniProtKB-SubCell"/>
</dbReference>
<dbReference type="InterPro" id="IPR050476">
    <property type="entry name" value="Insect_CytP450_Detox"/>
</dbReference>
<keyword evidence="11" id="KW-0503">Monooxygenase</keyword>
<dbReference type="Gene3D" id="1.10.630.10">
    <property type="entry name" value="Cytochrome P450"/>
    <property type="match status" value="1"/>
</dbReference>
<dbReference type="EMBL" id="BGPR01069468">
    <property type="protein sequence ID" value="GBO43108.1"/>
    <property type="molecule type" value="Genomic_DNA"/>
</dbReference>
<accession>A0A4Y2X1S0</accession>
<evidence type="ECO:0000313" key="15">
    <source>
        <dbReference type="EMBL" id="GBO43108.1"/>
    </source>
</evidence>
<feature type="transmembrane region" description="Helical" evidence="13">
    <location>
        <begin position="12"/>
        <end position="34"/>
    </location>
</feature>
<comment type="similarity">
    <text evidence="4">Belongs to the cytochrome P450 family.</text>
</comment>
<dbReference type="PANTHER" id="PTHR24292">
    <property type="entry name" value="CYTOCHROME P450"/>
    <property type="match status" value="1"/>
</dbReference>
<keyword evidence="12 13" id="KW-0472">Membrane</keyword>
<evidence type="ECO:0000256" key="3">
    <source>
        <dbReference type="ARBA" id="ARBA00004406"/>
    </source>
</evidence>
<dbReference type="GO" id="GO:0016705">
    <property type="term" value="F:oxidoreductase activity, acting on paired donors, with incorporation or reduction of molecular oxygen"/>
    <property type="evidence" value="ECO:0007669"/>
    <property type="project" value="InterPro"/>
</dbReference>
<dbReference type="Proteomes" id="UP000499080">
    <property type="component" value="Unassembled WGS sequence"/>
</dbReference>
<reference evidence="15 16" key="1">
    <citation type="journal article" date="2019" name="Sci. Rep.">
        <title>Orb-weaving spider Araneus ventricosus genome elucidates the spidroin gene catalogue.</title>
        <authorList>
            <person name="Kono N."/>
            <person name="Nakamura H."/>
            <person name="Ohtoshi R."/>
            <person name="Moran D.A.P."/>
            <person name="Shinohara A."/>
            <person name="Yoshida Y."/>
            <person name="Fujiwara M."/>
            <person name="Mori M."/>
            <person name="Tomita M."/>
            <person name="Arakawa K."/>
        </authorList>
    </citation>
    <scope>NUCLEOTIDE SEQUENCE [LARGE SCALE GENOMIC DNA]</scope>
</reference>
<comment type="subcellular location">
    <subcellularLocation>
        <location evidence="3">Endoplasmic reticulum membrane</location>
        <topology evidence="3">Peripheral membrane protein</topology>
    </subcellularLocation>
    <subcellularLocation>
        <location evidence="2">Microsome membrane</location>
        <topology evidence="2">Peripheral membrane protein</topology>
    </subcellularLocation>
</comment>
<dbReference type="GO" id="GO:0020037">
    <property type="term" value="F:heme binding"/>
    <property type="evidence" value="ECO:0007669"/>
    <property type="project" value="InterPro"/>
</dbReference>
<keyword evidence="6" id="KW-0479">Metal-binding</keyword>
<dbReference type="GO" id="GO:0004497">
    <property type="term" value="F:monooxygenase activity"/>
    <property type="evidence" value="ECO:0007669"/>
    <property type="project" value="UniProtKB-KW"/>
</dbReference>
<evidence type="ECO:0000256" key="7">
    <source>
        <dbReference type="ARBA" id="ARBA00022824"/>
    </source>
</evidence>
<evidence type="ECO:0000256" key="10">
    <source>
        <dbReference type="ARBA" id="ARBA00023004"/>
    </source>
</evidence>
<dbReference type="Pfam" id="PF00067">
    <property type="entry name" value="p450"/>
    <property type="match status" value="1"/>
</dbReference>
<evidence type="ECO:0000256" key="1">
    <source>
        <dbReference type="ARBA" id="ARBA00001971"/>
    </source>
</evidence>
<dbReference type="SUPFAM" id="SSF48264">
    <property type="entry name" value="Cytochrome P450"/>
    <property type="match status" value="1"/>
</dbReference>
<keyword evidence="13" id="KW-0812">Transmembrane</keyword>
<evidence type="ECO:0000256" key="4">
    <source>
        <dbReference type="ARBA" id="ARBA00010617"/>
    </source>
</evidence>
<evidence type="ECO:0000256" key="6">
    <source>
        <dbReference type="ARBA" id="ARBA00022723"/>
    </source>
</evidence>
<keyword evidence="8" id="KW-0492">Microsome</keyword>
<sequence length="133" mass="15089">ELSIDELVAQSVIFFIAGHDTTASTLAFATYFLALDQDIQDRLRAEVDSAVEENDGELTYESIQSMKYLDNIISETLRIYPVAVRLERHTESDYKLGDTGITIPKGMLVSIPVFAIHRDPKLWPEPEKFDPDR</sequence>
<dbReference type="OrthoDB" id="6433582at2759"/>
<keyword evidence="9" id="KW-0560">Oxidoreductase</keyword>
<dbReference type="AlphaFoldDB" id="A0A4Y2X1S0"/>
<feature type="non-terminal residue" evidence="15">
    <location>
        <position position="1"/>
    </location>
</feature>
<organism evidence="15 16">
    <name type="scientific">Araneus ventricosus</name>
    <name type="common">Orbweaver spider</name>
    <name type="synonym">Epeira ventricosa</name>
    <dbReference type="NCBI Taxonomy" id="182803"/>
    <lineage>
        <taxon>Eukaryota</taxon>
        <taxon>Metazoa</taxon>
        <taxon>Ecdysozoa</taxon>
        <taxon>Arthropoda</taxon>
        <taxon>Chelicerata</taxon>
        <taxon>Arachnida</taxon>
        <taxon>Araneae</taxon>
        <taxon>Araneomorphae</taxon>
        <taxon>Entelegynae</taxon>
        <taxon>Araneoidea</taxon>
        <taxon>Araneidae</taxon>
        <taxon>Araneus</taxon>
    </lineage>
</organism>
<gene>
    <name evidence="15" type="primary">Cyp6a23_0</name>
    <name evidence="14" type="synonym">Cyp6a23_1</name>
    <name evidence="14" type="ORF">AVEN_119473_1</name>
    <name evidence="15" type="ORF">AVEN_256484_1</name>
</gene>
<dbReference type="PANTHER" id="PTHR24292:SF54">
    <property type="entry name" value="CYP9F3-RELATED"/>
    <property type="match status" value="1"/>
</dbReference>
<proteinExistence type="inferred from homology"/>
<protein>
    <submittedName>
        <fullName evidence="15">Putative cytochrome P450 6a23</fullName>
    </submittedName>
</protein>
<comment type="caution">
    <text evidence="15">The sequence shown here is derived from an EMBL/GenBank/DDBJ whole genome shotgun (WGS) entry which is preliminary data.</text>
</comment>
<comment type="cofactor">
    <cofactor evidence="1">
        <name>heme</name>
        <dbReference type="ChEBI" id="CHEBI:30413"/>
    </cofactor>
</comment>
<keyword evidence="7" id="KW-0256">Endoplasmic reticulum</keyword>
<evidence type="ECO:0000256" key="9">
    <source>
        <dbReference type="ARBA" id="ARBA00023002"/>
    </source>
</evidence>
<evidence type="ECO:0000256" key="8">
    <source>
        <dbReference type="ARBA" id="ARBA00022848"/>
    </source>
</evidence>
<dbReference type="InterPro" id="IPR002401">
    <property type="entry name" value="Cyt_P450_E_grp-I"/>
</dbReference>
<evidence type="ECO:0000313" key="14">
    <source>
        <dbReference type="EMBL" id="GBO43065.1"/>
    </source>
</evidence>
<evidence type="ECO:0000313" key="16">
    <source>
        <dbReference type="Proteomes" id="UP000499080"/>
    </source>
</evidence>
<keyword evidence="13" id="KW-1133">Transmembrane helix</keyword>
<evidence type="ECO:0000256" key="5">
    <source>
        <dbReference type="ARBA" id="ARBA00022617"/>
    </source>
</evidence>
<keyword evidence="5" id="KW-0349">Heme</keyword>
<evidence type="ECO:0000256" key="13">
    <source>
        <dbReference type="SAM" id="Phobius"/>
    </source>
</evidence>
<evidence type="ECO:0000256" key="12">
    <source>
        <dbReference type="ARBA" id="ARBA00023136"/>
    </source>
</evidence>
<dbReference type="InterPro" id="IPR001128">
    <property type="entry name" value="Cyt_P450"/>
</dbReference>